<evidence type="ECO:0000256" key="1">
    <source>
        <dbReference type="SAM" id="Phobius"/>
    </source>
</evidence>
<sequence>MVKVMKFYNRKINIKNLLQTIKKEVPKKHFYKNIASKHRQKNNFSVKKKLKQTRLQNFFFKFFLFFILPNVSSAMIEVSQ</sequence>
<comment type="caution">
    <text evidence="2">The sequence shown here is derived from an EMBL/GenBank/DDBJ whole genome shotgun (WGS) entry which is preliminary data.</text>
</comment>
<keyword evidence="3" id="KW-1185">Reference proteome</keyword>
<evidence type="ECO:0000313" key="3">
    <source>
        <dbReference type="Proteomes" id="UP000829196"/>
    </source>
</evidence>
<keyword evidence="1" id="KW-0472">Membrane</keyword>
<feature type="transmembrane region" description="Helical" evidence="1">
    <location>
        <begin position="58"/>
        <end position="76"/>
    </location>
</feature>
<evidence type="ECO:0000313" key="2">
    <source>
        <dbReference type="EMBL" id="KAI0528632.1"/>
    </source>
</evidence>
<dbReference type="SMR" id="A0A8T3CA38"/>
<name>A0A8T3CA38_DENNO</name>
<dbReference type="AlphaFoldDB" id="A0A8T3CA38"/>
<gene>
    <name evidence="2" type="ORF">KFK09_001174</name>
</gene>
<dbReference type="EMBL" id="JAGYWB010000002">
    <property type="protein sequence ID" value="KAI0528632.1"/>
    <property type="molecule type" value="Genomic_DNA"/>
</dbReference>
<accession>A0A8T3CA38</accession>
<protein>
    <submittedName>
        <fullName evidence="2">Uncharacterized protein</fullName>
    </submittedName>
</protein>
<keyword evidence="1" id="KW-0812">Transmembrane</keyword>
<dbReference type="Proteomes" id="UP000829196">
    <property type="component" value="Unassembled WGS sequence"/>
</dbReference>
<keyword evidence="1" id="KW-1133">Transmembrane helix</keyword>
<proteinExistence type="predicted"/>
<organism evidence="2 3">
    <name type="scientific">Dendrobium nobile</name>
    <name type="common">Orchid</name>
    <dbReference type="NCBI Taxonomy" id="94219"/>
    <lineage>
        <taxon>Eukaryota</taxon>
        <taxon>Viridiplantae</taxon>
        <taxon>Streptophyta</taxon>
        <taxon>Embryophyta</taxon>
        <taxon>Tracheophyta</taxon>
        <taxon>Spermatophyta</taxon>
        <taxon>Magnoliopsida</taxon>
        <taxon>Liliopsida</taxon>
        <taxon>Asparagales</taxon>
        <taxon>Orchidaceae</taxon>
        <taxon>Epidendroideae</taxon>
        <taxon>Malaxideae</taxon>
        <taxon>Dendrobiinae</taxon>
        <taxon>Dendrobium</taxon>
    </lineage>
</organism>
<reference evidence="2" key="1">
    <citation type="journal article" date="2022" name="Front. Genet.">
        <title>Chromosome-Scale Assembly of the Dendrobium nobile Genome Provides Insights Into the Molecular Mechanism of the Biosynthesis of the Medicinal Active Ingredient of Dendrobium.</title>
        <authorList>
            <person name="Xu Q."/>
            <person name="Niu S.-C."/>
            <person name="Li K.-L."/>
            <person name="Zheng P.-J."/>
            <person name="Zhang X.-J."/>
            <person name="Jia Y."/>
            <person name="Liu Y."/>
            <person name="Niu Y.-X."/>
            <person name="Yu L.-H."/>
            <person name="Chen D.-F."/>
            <person name="Zhang G.-Q."/>
        </authorList>
    </citation>
    <scope>NUCLEOTIDE SEQUENCE</scope>
    <source>
        <tissue evidence="2">Leaf</tissue>
    </source>
</reference>